<dbReference type="PANTHER" id="PTHR23112">
    <property type="entry name" value="G PROTEIN-COUPLED RECEPTOR 157-RELATED"/>
    <property type="match status" value="1"/>
</dbReference>
<feature type="transmembrane region" description="Helical" evidence="5">
    <location>
        <begin position="28"/>
        <end position="51"/>
    </location>
</feature>
<dbReference type="Proteomes" id="UP000076798">
    <property type="component" value="Unassembled WGS sequence"/>
</dbReference>
<evidence type="ECO:0000313" key="8">
    <source>
        <dbReference type="Proteomes" id="UP000076798"/>
    </source>
</evidence>
<dbReference type="GO" id="GO:0007189">
    <property type="term" value="P:adenylate cyclase-activating G protein-coupled receptor signaling pathway"/>
    <property type="evidence" value="ECO:0007669"/>
    <property type="project" value="TreeGrafter"/>
</dbReference>
<evidence type="ECO:0000256" key="5">
    <source>
        <dbReference type="SAM" id="Phobius"/>
    </source>
</evidence>
<reference evidence="7 8" key="1">
    <citation type="journal article" date="2016" name="Mol. Biol. Evol.">
        <title>Comparative Genomics of Early-Diverging Mushroom-Forming Fungi Provides Insights into the Origins of Lignocellulose Decay Capabilities.</title>
        <authorList>
            <person name="Nagy L.G."/>
            <person name="Riley R."/>
            <person name="Tritt A."/>
            <person name="Adam C."/>
            <person name="Daum C."/>
            <person name="Floudas D."/>
            <person name="Sun H."/>
            <person name="Yadav J.S."/>
            <person name="Pangilinan J."/>
            <person name="Larsson K.H."/>
            <person name="Matsuura K."/>
            <person name="Barry K."/>
            <person name="Labutti K."/>
            <person name="Kuo R."/>
            <person name="Ohm R.A."/>
            <person name="Bhattacharya S.S."/>
            <person name="Shirouzu T."/>
            <person name="Yoshinaga Y."/>
            <person name="Martin F.M."/>
            <person name="Grigoriev I.V."/>
            <person name="Hibbett D.S."/>
        </authorList>
    </citation>
    <scope>NUCLEOTIDE SEQUENCE [LARGE SCALE GENOMIC DNA]</scope>
    <source>
        <strain evidence="7 8">HHB10207 ss-3</strain>
    </source>
</reference>
<dbReference type="InterPro" id="IPR017452">
    <property type="entry name" value="GPCR_Rhodpsn_7TM"/>
</dbReference>
<keyword evidence="4 5" id="KW-0472">Membrane</keyword>
<dbReference type="SUPFAM" id="SSF81321">
    <property type="entry name" value="Family A G protein-coupled receptor-like"/>
    <property type="match status" value="1"/>
</dbReference>
<evidence type="ECO:0000259" key="6">
    <source>
        <dbReference type="PROSITE" id="PS50262"/>
    </source>
</evidence>
<dbReference type="GO" id="GO:0004930">
    <property type="term" value="F:G protein-coupled receptor activity"/>
    <property type="evidence" value="ECO:0007669"/>
    <property type="project" value="InterPro"/>
</dbReference>
<feature type="transmembrane region" description="Helical" evidence="5">
    <location>
        <begin position="116"/>
        <end position="135"/>
    </location>
</feature>
<feature type="transmembrane region" description="Helical" evidence="5">
    <location>
        <begin position="294"/>
        <end position="316"/>
    </location>
</feature>
<evidence type="ECO:0000256" key="3">
    <source>
        <dbReference type="ARBA" id="ARBA00022989"/>
    </source>
</evidence>
<dbReference type="InterPro" id="IPR000276">
    <property type="entry name" value="GPCR_Rhodpsn"/>
</dbReference>
<sequence>MESKALDPALGNVVDSGGSFSFGIRVGIIFTLQTSVLSAILLTTLLLYILYQEIKFYRQNKKIELSAMLIYFISLLVSDLIHSVGGLIGIKWVQNAGVIEGAACTAQGMLLQMGDVSSALSIFAITLTTFGVACFPRKSWGCPSSRVAYLVVSLIWSFVFFVVIISFAVHRNKAEPYYGNTGYWCWIRSPTYWKDGIGLEYAWMWLAGLSNILLYIPAAIIVVKGRKNLQSNPNHDIEDTSTCDKVSYGGDPYARSVALKMSLYPIVYLITITPMSIARYIQFAHPQRPPPFEYIIAASFLFSSAGTFNAILFTFTRPNLIPGKSKDDREEEALRRLKLEKLEKLDEALKRTDTRGTDFICTICAKEPSLAYMDTGSEETKINGDAVRSQDLARVMVFDVREDYRADTMRSLGRRRSSIY</sequence>
<keyword evidence="8" id="KW-1185">Reference proteome</keyword>
<dbReference type="CDD" id="cd00637">
    <property type="entry name" value="7tm_classA_rhodopsin-like"/>
    <property type="match status" value="1"/>
</dbReference>
<organism evidence="7 8">
    <name type="scientific">Sistotremastrum suecicum HHB10207 ss-3</name>
    <dbReference type="NCBI Taxonomy" id="1314776"/>
    <lineage>
        <taxon>Eukaryota</taxon>
        <taxon>Fungi</taxon>
        <taxon>Dikarya</taxon>
        <taxon>Basidiomycota</taxon>
        <taxon>Agaricomycotina</taxon>
        <taxon>Agaricomycetes</taxon>
        <taxon>Sistotremastrales</taxon>
        <taxon>Sistotremastraceae</taxon>
        <taxon>Sistotremastrum</taxon>
    </lineage>
</organism>
<feature type="domain" description="G-protein coupled receptors family 1 profile" evidence="6">
    <location>
        <begin position="42"/>
        <end position="313"/>
    </location>
</feature>
<keyword evidence="2 5" id="KW-0812">Transmembrane</keyword>
<evidence type="ECO:0000256" key="1">
    <source>
        <dbReference type="ARBA" id="ARBA00004141"/>
    </source>
</evidence>
<dbReference type="STRING" id="1314776.A0A166B744"/>
<feature type="transmembrane region" description="Helical" evidence="5">
    <location>
        <begin position="263"/>
        <end position="282"/>
    </location>
</feature>
<protein>
    <recommendedName>
        <fullName evidence="6">G-protein coupled receptors family 1 profile domain-containing protein</fullName>
    </recommendedName>
</protein>
<dbReference type="Pfam" id="PF00001">
    <property type="entry name" value="7tm_1"/>
    <property type="match status" value="1"/>
</dbReference>
<accession>A0A166B744</accession>
<dbReference type="AlphaFoldDB" id="A0A166B744"/>
<dbReference type="PANTHER" id="PTHR23112:SF37">
    <property type="entry name" value="G PROTEIN-COUPLED RECEPTOR GPR1"/>
    <property type="match status" value="1"/>
</dbReference>
<name>A0A166B744_9AGAM</name>
<feature type="transmembrane region" description="Helical" evidence="5">
    <location>
        <begin position="147"/>
        <end position="169"/>
    </location>
</feature>
<dbReference type="GO" id="GO:0005886">
    <property type="term" value="C:plasma membrane"/>
    <property type="evidence" value="ECO:0007669"/>
    <property type="project" value="TreeGrafter"/>
</dbReference>
<proteinExistence type="predicted"/>
<feature type="transmembrane region" description="Helical" evidence="5">
    <location>
        <begin position="63"/>
        <end position="82"/>
    </location>
</feature>
<feature type="transmembrane region" description="Helical" evidence="5">
    <location>
        <begin position="202"/>
        <end position="223"/>
    </location>
</feature>
<keyword evidence="3 5" id="KW-1133">Transmembrane helix</keyword>
<dbReference type="Gene3D" id="1.20.1070.10">
    <property type="entry name" value="Rhodopsin 7-helix transmembrane proteins"/>
    <property type="match status" value="1"/>
</dbReference>
<comment type="subcellular location">
    <subcellularLocation>
        <location evidence="1">Membrane</location>
        <topology evidence="1">Multi-pass membrane protein</topology>
    </subcellularLocation>
</comment>
<evidence type="ECO:0000313" key="7">
    <source>
        <dbReference type="EMBL" id="KZT36061.1"/>
    </source>
</evidence>
<evidence type="ECO:0000256" key="4">
    <source>
        <dbReference type="ARBA" id="ARBA00023136"/>
    </source>
</evidence>
<dbReference type="PROSITE" id="PS50262">
    <property type="entry name" value="G_PROTEIN_RECEP_F1_2"/>
    <property type="match status" value="1"/>
</dbReference>
<gene>
    <name evidence="7" type="ORF">SISSUDRAFT_95663</name>
</gene>
<dbReference type="EMBL" id="KV428118">
    <property type="protein sequence ID" value="KZT36061.1"/>
    <property type="molecule type" value="Genomic_DNA"/>
</dbReference>
<dbReference type="OrthoDB" id="100006at2759"/>
<evidence type="ECO:0000256" key="2">
    <source>
        <dbReference type="ARBA" id="ARBA00022692"/>
    </source>
</evidence>